<protein>
    <submittedName>
        <fullName evidence="4">Gentisate 1,2-dioxygenase</fullName>
        <ecNumber evidence="4">1.13.11.4</ecNumber>
    </submittedName>
</protein>
<feature type="domain" description="Cupin type-2" evidence="3">
    <location>
        <begin position="271"/>
        <end position="331"/>
    </location>
</feature>
<comment type="caution">
    <text evidence="4">The sequence shown here is derived from an EMBL/GenBank/DDBJ whole genome shotgun (WGS) entry which is preliminary data.</text>
</comment>
<organism evidence="4 5">
    <name type="scientific">Plantactinospora soyae</name>
    <dbReference type="NCBI Taxonomy" id="1544732"/>
    <lineage>
        <taxon>Bacteria</taxon>
        <taxon>Bacillati</taxon>
        <taxon>Actinomycetota</taxon>
        <taxon>Actinomycetes</taxon>
        <taxon>Micromonosporales</taxon>
        <taxon>Micromonosporaceae</taxon>
        <taxon>Plantactinospora</taxon>
    </lineage>
</organism>
<dbReference type="InterPro" id="IPR013096">
    <property type="entry name" value="Cupin_2"/>
</dbReference>
<dbReference type="EMBL" id="JADBEB010000001">
    <property type="protein sequence ID" value="MBE1491853.1"/>
    <property type="molecule type" value="Genomic_DNA"/>
</dbReference>
<dbReference type="SUPFAM" id="SSF51182">
    <property type="entry name" value="RmlC-like cupins"/>
    <property type="match status" value="1"/>
</dbReference>
<dbReference type="PANTHER" id="PTHR41517">
    <property type="entry name" value="1,2-DIOXYGENASE PROTEIN-RELATED"/>
    <property type="match status" value="1"/>
</dbReference>
<keyword evidence="2 4" id="KW-0560">Oxidoreductase</keyword>
<proteinExistence type="predicted"/>
<gene>
    <name evidence="4" type="ORF">H4W31_007491</name>
</gene>
<dbReference type="AlphaFoldDB" id="A0A927MBT7"/>
<evidence type="ECO:0000313" key="5">
    <source>
        <dbReference type="Proteomes" id="UP000649753"/>
    </source>
</evidence>
<evidence type="ECO:0000259" key="3">
    <source>
        <dbReference type="Pfam" id="PF07883"/>
    </source>
</evidence>
<name>A0A927MBT7_9ACTN</name>
<dbReference type="EC" id="1.13.11.4" evidence="4"/>
<keyword evidence="5" id="KW-1185">Reference proteome</keyword>
<dbReference type="Pfam" id="PF07883">
    <property type="entry name" value="Cupin_2"/>
    <property type="match status" value="2"/>
</dbReference>
<evidence type="ECO:0000313" key="4">
    <source>
        <dbReference type="EMBL" id="MBE1491853.1"/>
    </source>
</evidence>
<dbReference type="InterPro" id="IPR014710">
    <property type="entry name" value="RmlC-like_jellyroll"/>
</dbReference>
<dbReference type="InterPro" id="IPR011051">
    <property type="entry name" value="RmlC_Cupin_sf"/>
</dbReference>
<evidence type="ECO:0000256" key="2">
    <source>
        <dbReference type="ARBA" id="ARBA00023002"/>
    </source>
</evidence>
<feature type="domain" description="Cupin type-2" evidence="3">
    <location>
        <begin position="102"/>
        <end position="168"/>
    </location>
</feature>
<dbReference type="RefSeq" id="WP_192770845.1">
    <property type="nucleotide sequence ID" value="NZ_JADBEB010000001.1"/>
</dbReference>
<reference evidence="4" key="1">
    <citation type="submission" date="2020-10" db="EMBL/GenBank/DDBJ databases">
        <title>Sequencing the genomes of 1000 actinobacteria strains.</title>
        <authorList>
            <person name="Klenk H.-P."/>
        </authorList>
    </citation>
    <scope>NUCLEOTIDE SEQUENCE</scope>
    <source>
        <strain evidence="4">DSM 46832</strain>
    </source>
</reference>
<dbReference type="Gene3D" id="2.60.120.10">
    <property type="entry name" value="Jelly Rolls"/>
    <property type="match status" value="1"/>
</dbReference>
<dbReference type="PANTHER" id="PTHR41517:SF1">
    <property type="entry name" value="CUPIN"/>
    <property type="match status" value="1"/>
</dbReference>
<dbReference type="GO" id="GO:0047922">
    <property type="term" value="F:gentisate 1,2-dioxygenase activity"/>
    <property type="evidence" value="ECO:0007669"/>
    <property type="project" value="UniProtKB-EC"/>
</dbReference>
<evidence type="ECO:0000256" key="1">
    <source>
        <dbReference type="ARBA" id="ARBA00022964"/>
    </source>
</evidence>
<sequence length="359" mass="39294">MATRRFPAPTDTPDPAALDEFYADVAEADLQPLWMQEGLMPRTPPLHDVPFRWRWKRLRALAVRSGELVPIDRGGDRRVLAFANPGGDGLPYATSTLWGAVQYLGPGEVAPAHHHTPGALRFVLEGNGVWTLVNGDPVSMSPGDLVLTPSWCWHEHHNPGSEPMLWFDGLDIPMVRAMDAIFFEDGPDRMTNRAVDPTSRSELRYAGAPGLLPLDAEAPPAHSSLLAYRRADTDRALTRLLQAGAERHAAVRFADPTSGADVMPTIRCSMHRLLPGARTPTIRRTGSSIWVTYSGAATALIDGQRFDLEPGDVFAVPSWAPFDLSATEPTDLFSVSDAPVLEAMRLARTETLPAQQERS</sequence>
<dbReference type="InterPro" id="IPR047183">
    <property type="entry name" value="GDO-like"/>
</dbReference>
<dbReference type="Proteomes" id="UP000649753">
    <property type="component" value="Unassembled WGS sequence"/>
</dbReference>
<keyword evidence="1" id="KW-0223">Dioxygenase</keyword>
<dbReference type="CDD" id="cd02216">
    <property type="entry name" value="cupin_GDO-like_N"/>
    <property type="match status" value="1"/>
</dbReference>
<accession>A0A927MBT7</accession>
<dbReference type="CDD" id="cd06992">
    <property type="entry name" value="cupin_GDO-like_C"/>
    <property type="match status" value="1"/>
</dbReference>